<protein>
    <submittedName>
        <fullName evidence="2">Uncharacterized protein</fullName>
    </submittedName>
</protein>
<comment type="caution">
    <text evidence="2">The sequence shown here is derived from an EMBL/GenBank/DDBJ whole genome shotgun (WGS) entry which is preliminary data.</text>
</comment>
<dbReference type="Proteomes" id="UP000321617">
    <property type="component" value="Unassembled WGS sequence"/>
</dbReference>
<keyword evidence="1" id="KW-0812">Transmembrane</keyword>
<keyword evidence="1" id="KW-1133">Transmembrane helix</keyword>
<feature type="transmembrane region" description="Helical" evidence="1">
    <location>
        <begin position="50"/>
        <end position="75"/>
    </location>
</feature>
<gene>
    <name evidence="2" type="ORF">LX16_1750</name>
</gene>
<dbReference type="RefSeq" id="WP_147135725.1">
    <property type="nucleotide sequence ID" value="NZ_BAABIJ010000001.1"/>
</dbReference>
<organism evidence="2 3">
    <name type="scientific">Stackebrandtia albiflava</name>
    <dbReference type="NCBI Taxonomy" id="406432"/>
    <lineage>
        <taxon>Bacteria</taxon>
        <taxon>Bacillati</taxon>
        <taxon>Actinomycetota</taxon>
        <taxon>Actinomycetes</taxon>
        <taxon>Glycomycetales</taxon>
        <taxon>Glycomycetaceae</taxon>
        <taxon>Stackebrandtia</taxon>
    </lineage>
</organism>
<evidence type="ECO:0000256" key="1">
    <source>
        <dbReference type="SAM" id="Phobius"/>
    </source>
</evidence>
<reference evidence="2 3" key="1">
    <citation type="journal article" date="2013" name="Stand. Genomic Sci.">
        <title>Genomic Encyclopedia of Type Strains, Phase I: The one thousand microbial genomes (KMG-I) project.</title>
        <authorList>
            <person name="Kyrpides N.C."/>
            <person name="Woyke T."/>
            <person name="Eisen J.A."/>
            <person name="Garrity G."/>
            <person name="Lilburn T.G."/>
            <person name="Beck B.J."/>
            <person name="Whitman W.B."/>
            <person name="Hugenholtz P."/>
            <person name="Klenk H.P."/>
        </authorList>
    </citation>
    <scope>NUCLEOTIDE SEQUENCE [LARGE SCALE GENOMIC DNA]</scope>
    <source>
        <strain evidence="2 3">DSM 45044</strain>
    </source>
</reference>
<keyword evidence="3" id="KW-1185">Reference proteome</keyword>
<sequence length="140" mass="14827">MVTVGRTAVGRAPLSRRDRVGAVLVTVLSLQLMWPPLTAAAWEATTVSRFFAVLCATLWVSLFYQGVALFVSVTVSSLLSSVWRPMGVVLIPAACAVAPAMLLPAWPAVLVPVTVVYAAIGVMAAYLLRCWPGVRATSPS</sequence>
<keyword evidence="1" id="KW-0472">Membrane</keyword>
<name>A0A562VDS8_9ACTN</name>
<evidence type="ECO:0000313" key="2">
    <source>
        <dbReference type="EMBL" id="TWJ16030.1"/>
    </source>
</evidence>
<feature type="transmembrane region" description="Helical" evidence="1">
    <location>
        <begin position="82"/>
        <end position="103"/>
    </location>
</feature>
<dbReference type="EMBL" id="VLLL01000005">
    <property type="protein sequence ID" value="TWJ16030.1"/>
    <property type="molecule type" value="Genomic_DNA"/>
</dbReference>
<accession>A0A562VDS8</accession>
<proteinExistence type="predicted"/>
<evidence type="ECO:0000313" key="3">
    <source>
        <dbReference type="Proteomes" id="UP000321617"/>
    </source>
</evidence>
<feature type="transmembrane region" description="Helical" evidence="1">
    <location>
        <begin position="109"/>
        <end position="128"/>
    </location>
</feature>
<dbReference type="AlphaFoldDB" id="A0A562VDS8"/>